<evidence type="ECO:0000256" key="1">
    <source>
        <dbReference type="SAM" id="SignalP"/>
    </source>
</evidence>
<evidence type="ECO:0000313" key="4">
    <source>
        <dbReference type="Proteomes" id="UP001139971"/>
    </source>
</evidence>
<accession>A0A9X3YK87</accession>
<comment type="caution">
    <text evidence="3">The sequence shown here is derived from an EMBL/GenBank/DDBJ whole genome shotgun (WGS) entry which is preliminary data.</text>
</comment>
<dbReference type="EMBL" id="JAOVZO020000018">
    <property type="protein sequence ID" value="MDC8013941.1"/>
    <property type="molecule type" value="Genomic_DNA"/>
</dbReference>
<dbReference type="AlphaFoldDB" id="A0A9X3YK87"/>
<keyword evidence="4" id="KW-1185">Reference proteome</keyword>
<dbReference type="RefSeq" id="WP_263541586.1">
    <property type="nucleotide sequence ID" value="NZ_JAOVZO020000018.1"/>
</dbReference>
<proteinExistence type="predicted"/>
<dbReference type="SMART" id="SM00972">
    <property type="entry name" value="SCPU"/>
    <property type="match status" value="1"/>
</dbReference>
<name>A0A9X3YK87_9GAMM</name>
<organism evidence="3 4">
    <name type="scientific">Tahibacter soli</name>
    <dbReference type="NCBI Taxonomy" id="2983605"/>
    <lineage>
        <taxon>Bacteria</taxon>
        <taxon>Pseudomonadati</taxon>
        <taxon>Pseudomonadota</taxon>
        <taxon>Gammaproteobacteria</taxon>
        <taxon>Lysobacterales</taxon>
        <taxon>Rhodanobacteraceae</taxon>
        <taxon>Tahibacter</taxon>
    </lineage>
</organism>
<evidence type="ECO:0000259" key="2">
    <source>
        <dbReference type="Pfam" id="PF05229"/>
    </source>
</evidence>
<dbReference type="Pfam" id="PF05229">
    <property type="entry name" value="SCPU"/>
    <property type="match status" value="1"/>
</dbReference>
<dbReference type="PROSITE" id="PS51257">
    <property type="entry name" value="PROKAR_LIPOPROTEIN"/>
    <property type="match status" value="1"/>
</dbReference>
<gene>
    <name evidence="3" type="ORF">OD750_015460</name>
</gene>
<feature type="domain" description="Spore coat protein U/FanG" evidence="2">
    <location>
        <begin position="16"/>
        <end position="143"/>
    </location>
</feature>
<sequence length="147" mass="15292">MKRTIGAALMLALPAAAAAQSCRVDVTALAFGVYDPAQAAPALARGEIALVCGGDALARPVTRAAIRLGGDAVRELAGAGRALRYTLFQDAAAVRPWRAPDTLVVALPDAQTGRVGETRVPVYGRIAPGQWVPPGTYQDVVEVIVEF</sequence>
<dbReference type="InterPro" id="IPR007893">
    <property type="entry name" value="Spore_coat_U/FanG"/>
</dbReference>
<dbReference type="Proteomes" id="UP001139971">
    <property type="component" value="Unassembled WGS sequence"/>
</dbReference>
<reference evidence="3" key="1">
    <citation type="submission" date="2023-02" db="EMBL/GenBank/DDBJ databases">
        <title>Tahibacter soli sp. nov. isolated from soil.</title>
        <authorList>
            <person name="Baek J.H."/>
            <person name="Lee J.K."/>
            <person name="Choi D.G."/>
            <person name="Jeon C.O."/>
        </authorList>
    </citation>
    <scope>NUCLEOTIDE SEQUENCE</scope>
    <source>
        <strain evidence="3">BL</strain>
    </source>
</reference>
<feature type="chain" id="PRO_5040879864" evidence="1">
    <location>
        <begin position="19"/>
        <end position="147"/>
    </location>
</feature>
<keyword evidence="1" id="KW-0732">Signal</keyword>
<evidence type="ECO:0000313" key="3">
    <source>
        <dbReference type="EMBL" id="MDC8013941.1"/>
    </source>
</evidence>
<protein>
    <submittedName>
        <fullName evidence="3">Spore coat U domain-containing protein</fullName>
    </submittedName>
</protein>
<feature type="signal peptide" evidence="1">
    <location>
        <begin position="1"/>
        <end position="18"/>
    </location>
</feature>